<name>L9WWU4_9EURY</name>
<organism evidence="2 3">
    <name type="scientific">Natronococcus amylolyticus DSM 10524</name>
    <dbReference type="NCBI Taxonomy" id="1227497"/>
    <lineage>
        <taxon>Archaea</taxon>
        <taxon>Methanobacteriati</taxon>
        <taxon>Methanobacteriota</taxon>
        <taxon>Stenosarchaea group</taxon>
        <taxon>Halobacteria</taxon>
        <taxon>Halobacteriales</taxon>
        <taxon>Natrialbaceae</taxon>
        <taxon>Natronococcus</taxon>
    </lineage>
</organism>
<evidence type="ECO:0000313" key="2">
    <source>
        <dbReference type="EMBL" id="ELY53656.1"/>
    </source>
</evidence>
<dbReference type="eggNOG" id="arCOG03828">
    <property type="taxonomic scope" value="Archaea"/>
</dbReference>
<dbReference type="Proteomes" id="UP000011688">
    <property type="component" value="Unassembled WGS sequence"/>
</dbReference>
<reference evidence="2 3" key="1">
    <citation type="journal article" date="2014" name="PLoS Genet.">
        <title>Phylogenetically driven sequencing of extremely halophilic archaea reveals strategies for static and dynamic osmo-response.</title>
        <authorList>
            <person name="Becker E.A."/>
            <person name="Seitzer P.M."/>
            <person name="Tritt A."/>
            <person name="Larsen D."/>
            <person name="Krusor M."/>
            <person name="Yao A.I."/>
            <person name="Wu D."/>
            <person name="Madern D."/>
            <person name="Eisen J.A."/>
            <person name="Darling A.E."/>
            <person name="Facciotti M.T."/>
        </authorList>
    </citation>
    <scope>NUCLEOTIDE SEQUENCE [LARGE SCALE GENOMIC DNA]</scope>
    <source>
        <strain evidence="2 3">DSM 10524</strain>
    </source>
</reference>
<dbReference type="OrthoDB" id="174098at2157"/>
<evidence type="ECO:0000259" key="1">
    <source>
        <dbReference type="Pfam" id="PF24035"/>
    </source>
</evidence>
<dbReference type="InterPro" id="IPR055768">
    <property type="entry name" value="DUF7344"/>
</dbReference>
<dbReference type="EMBL" id="AOIB01000042">
    <property type="protein sequence ID" value="ELY53656.1"/>
    <property type="molecule type" value="Genomic_DNA"/>
</dbReference>
<dbReference type="AlphaFoldDB" id="L9WWU4"/>
<protein>
    <recommendedName>
        <fullName evidence="1">DUF7344 domain-containing protein</fullName>
    </recommendedName>
</protein>
<proteinExistence type="predicted"/>
<comment type="caution">
    <text evidence="2">The sequence shown here is derived from an EMBL/GenBank/DDBJ whole genome shotgun (WGS) entry which is preliminary data.</text>
</comment>
<sequence>MSDEVSRALSRALRRQVLSTLLEHEDGIDLDSLADENPVVASQWEQNQIELYHSHLPKLDDLGFIHWKPETQRIERGERFDEIRAVLDTPDVGDDDSFSSPTSLVFP</sequence>
<evidence type="ECO:0000313" key="3">
    <source>
        <dbReference type="Proteomes" id="UP000011688"/>
    </source>
</evidence>
<gene>
    <name evidence="2" type="ORF">C491_20991</name>
</gene>
<feature type="domain" description="DUF7344" evidence="1">
    <location>
        <begin position="8"/>
        <end position="75"/>
    </location>
</feature>
<accession>L9WWU4</accession>
<dbReference type="Pfam" id="PF24035">
    <property type="entry name" value="DUF7344"/>
    <property type="match status" value="1"/>
</dbReference>
<dbReference type="RefSeq" id="WP_005559804.1">
    <property type="nucleotide sequence ID" value="NZ_AOIB01000042.1"/>
</dbReference>
<keyword evidence="3" id="KW-1185">Reference proteome</keyword>